<comment type="subcellular location">
    <subcellularLocation>
        <location evidence="1">Cell inner membrane</location>
    </subcellularLocation>
</comment>
<dbReference type="SUPFAM" id="SSF50156">
    <property type="entry name" value="PDZ domain-like"/>
    <property type="match status" value="1"/>
</dbReference>
<evidence type="ECO:0000256" key="6">
    <source>
        <dbReference type="ARBA" id="ARBA00022692"/>
    </source>
</evidence>
<evidence type="ECO:0000256" key="9">
    <source>
        <dbReference type="ARBA" id="ARBA00023136"/>
    </source>
</evidence>
<evidence type="ECO:0000256" key="8">
    <source>
        <dbReference type="ARBA" id="ARBA00022989"/>
    </source>
</evidence>
<name>A0ABS0BW11_9GAMM</name>
<dbReference type="Gene3D" id="2.30.42.10">
    <property type="match status" value="1"/>
</dbReference>
<keyword evidence="7" id="KW-0653">Protein transport</keyword>
<keyword evidence="9" id="KW-0472">Membrane</keyword>
<keyword evidence="8" id="KW-1133">Transmembrane helix</keyword>
<dbReference type="RefSeq" id="WP_185978125.1">
    <property type="nucleotide sequence ID" value="NZ_JACBGI020000009.1"/>
</dbReference>
<keyword evidence="5" id="KW-0997">Cell inner membrane</keyword>
<evidence type="ECO:0000256" key="2">
    <source>
        <dbReference type="ARBA" id="ARBA00007986"/>
    </source>
</evidence>
<gene>
    <name evidence="11" type="primary">gspC</name>
    <name evidence="11" type="ORF">H8792_006445</name>
</gene>
<comment type="caution">
    <text evidence="11">The sequence shown here is derived from an EMBL/GenBank/DDBJ whole genome shotgun (WGS) entry which is preliminary data.</text>
</comment>
<reference evidence="11 12" key="2">
    <citation type="submission" date="2020-11" db="EMBL/GenBank/DDBJ databases">
        <title>Sulfur oxidizing isolate from Hospital Hole Sinkhole.</title>
        <authorList>
            <person name="Scott K.M."/>
        </authorList>
    </citation>
    <scope>NUCLEOTIDE SEQUENCE [LARGE SCALE GENOMIC DNA]</scope>
    <source>
        <strain evidence="11 12">HH1</strain>
    </source>
</reference>
<keyword evidence="6" id="KW-0812">Transmembrane</keyword>
<accession>A0ABS0BW11</accession>
<organism evidence="11 12">
    <name type="scientific">Thiomicrorhabdus heinhorstiae</name>
    <dbReference type="NCBI Taxonomy" id="2748010"/>
    <lineage>
        <taxon>Bacteria</taxon>
        <taxon>Pseudomonadati</taxon>
        <taxon>Pseudomonadota</taxon>
        <taxon>Gammaproteobacteria</taxon>
        <taxon>Thiotrichales</taxon>
        <taxon>Piscirickettsiaceae</taxon>
        <taxon>Thiomicrorhabdus</taxon>
    </lineage>
</organism>
<evidence type="ECO:0000313" key="11">
    <source>
        <dbReference type="EMBL" id="MBF6057979.1"/>
    </source>
</evidence>
<evidence type="ECO:0000256" key="1">
    <source>
        <dbReference type="ARBA" id="ARBA00004533"/>
    </source>
</evidence>
<evidence type="ECO:0000256" key="4">
    <source>
        <dbReference type="ARBA" id="ARBA00022475"/>
    </source>
</evidence>
<dbReference type="Proteomes" id="UP001193680">
    <property type="component" value="Unassembled WGS sequence"/>
</dbReference>
<evidence type="ECO:0000313" key="12">
    <source>
        <dbReference type="Proteomes" id="UP001193680"/>
    </source>
</evidence>
<sequence length="286" mass="31595">MTSFINYEKFALGTAKQAMLARWLFALLLILIAWQAGSMASRWFDTPLSPQQPVLQNASSAAAAKSNARPDLVYLFGKPEQKVEKSAVVSQQPIQESRLNIKLIGLLKTADGGVAVVKDGGETKVVAVGEELRDQVELVEVLRDSVVVSNRGVLEEIPLQGRDSTLDMTAPSSMENPVLDSSQKERLQTIKEQLKQSPLTITQYVRFQPVQKNGKISAVKLWPRKEQAIFKALGFESGDLLKAVDGADISELATSPEKWQQMLNQTLFTMTLERKGQEISVEVNLN</sequence>
<evidence type="ECO:0000256" key="7">
    <source>
        <dbReference type="ARBA" id="ARBA00022927"/>
    </source>
</evidence>
<evidence type="ECO:0000256" key="3">
    <source>
        <dbReference type="ARBA" id="ARBA00022448"/>
    </source>
</evidence>
<keyword evidence="12" id="KW-1185">Reference proteome</keyword>
<dbReference type="Pfam" id="PF11356">
    <property type="entry name" value="T2SSC"/>
    <property type="match status" value="1"/>
</dbReference>
<evidence type="ECO:0000256" key="5">
    <source>
        <dbReference type="ARBA" id="ARBA00022519"/>
    </source>
</evidence>
<dbReference type="Gene3D" id="2.30.30.830">
    <property type="match status" value="1"/>
</dbReference>
<dbReference type="InterPro" id="IPR036034">
    <property type="entry name" value="PDZ_sf"/>
</dbReference>
<dbReference type="NCBIfam" id="TIGR01713">
    <property type="entry name" value="typeII_sec_gspC"/>
    <property type="match status" value="1"/>
</dbReference>
<dbReference type="EMBL" id="JACBGI020000009">
    <property type="protein sequence ID" value="MBF6057979.1"/>
    <property type="molecule type" value="Genomic_DNA"/>
</dbReference>
<keyword evidence="3" id="KW-0813">Transport</keyword>
<keyword evidence="4" id="KW-1003">Cell membrane</keyword>
<reference evidence="11 12" key="1">
    <citation type="submission" date="2020-06" db="EMBL/GenBank/DDBJ databases">
        <authorList>
            <person name="Scott K."/>
        </authorList>
    </citation>
    <scope>NUCLEOTIDE SEQUENCE [LARGE SCALE GENOMIC DNA]</scope>
    <source>
        <strain evidence="11 12">HH1</strain>
    </source>
</reference>
<proteinExistence type="inferred from homology"/>
<dbReference type="InterPro" id="IPR024961">
    <property type="entry name" value="T2SS_GspC_N"/>
</dbReference>
<feature type="domain" description="Type II secretion system protein GspC N-terminal" evidence="10">
    <location>
        <begin position="27"/>
        <end position="158"/>
    </location>
</feature>
<dbReference type="InterPro" id="IPR001639">
    <property type="entry name" value="T2SS_protein-GspC"/>
</dbReference>
<comment type="similarity">
    <text evidence="2">Belongs to the GSP C family.</text>
</comment>
<evidence type="ECO:0000259" key="10">
    <source>
        <dbReference type="Pfam" id="PF11356"/>
    </source>
</evidence>
<protein>
    <submittedName>
        <fullName evidence="11">Type II secretion system protein GspC</fullName>
    </submittedName>
</protein>